<dbReference type="SUPFAM" id="SSF53098">
    <property type="entry name" value="Ribonuclease H-like"/>
    <property type="match status" value="1"/>
</dbReference>
<name>A0ABQ7F221_BRACR</name>
<dbReference type="EMBL" id="QGKV02000297">
    <property type="protein sequence ID" value="KAF3609094.1"/>
    <property type="molecule type" value="Genomic_DNA"/>
</dbReference>
<dbReference type="PANTHER" id="PTHR47074:SF49">
    <property type="entry name" value="POLYNUCLEOTIDYL TRANSFERASE, RIBONUCLEASE H-LIKE SUPERFAMILY PROTEIN"/>
    <property type="match status" value="1"/>
</dbReference>
<organism evidence="2 3">
    <name type="scientific">Brassica cretica</name>
    <name type="common">Mustard</name>
    <dbReference type="NCBI Taxonomy" id="69181"/>
    <lineage>
        <taxon>Eukaryota</taxon>
        <taxon>Viridiplantae</taxon>
        <taxon>Streptophyta</taxon>
        <taxon>Embryophyta</taxon>
        <taxon>Tracheophyta</taxon>
        <taxon>Spermatophyta</taxon>
        <taxon>Magnoliopsida</taxon>
        <taxon>eudicotyledons</taxon>
        <taxon>Gunneridae</taxon>
        <taxon>Pentapetalae</taxon>
        <taxon>rosids</taxon>
        <taxon>malvids</taxon>
        <taxon>Brassicales</taxon>
        <taxon>Brassicaceae</taxon>
        <taxon>Brassiceae</taxon>
        <taxon>Brassica</taxon>
    </lineage>
</organism>
<feature type="domain" description="RNase H type-1" evidence="1">
    <location>
        <begin position="96"/>
        <end position="216"/>
    </location>
</feature>
<dbReference type="InterPro" id="IPR012337">
    <property type="entry name" value="RNaseH-like_sf"/>
</dbReference>
<dbReference type="PANTHER" id="PTHR47074">
    <property type="entry name" value="BNAC02G40300D PROTEIN"/>
    <property type="match status" value="1"/>
</dbReference>
<dbReference type="Gene3D" id="3.30.420.10">
    <property type="entry name" value="Ribonuclease H-like superfamily/Ribonuclease H"/>
    <property type="match status" value="1"/>
</dbReference>
<keyword evidence="3" id="KW-1185">Reference proteome</keyword>
<sequence length="228" mass="25098">MESLFANGKKYTNLPPVGCDTPVWPWLLWNLWKARNKLCFENKTFTEWEVVNKSVIDAKEWAAAQLLAEEHNHATNRQGSPPIISQPSPGQVLCHVDAAWDLRIGNCGIGGLFSGLEDTRIQPLKVSRSFVSSALMGEALAVRLAVMTASSSNVRSLIVLLDSQVLINMIRAKESRPELFGILFDIYHFSLSFEDISFHFIPRLCNVAADKVAKAALASVNSTSLVGG</sequence>
<comment type="caution">
    <text evidence="2">The sequence shown here is derived from an EMBL/GenBank/DDBJ whole genome shotgun (WGS) entry which is preliminary data.</text>
</comment>
<gene>
    <name evidence="2" type="ORF">DY000_02051004</name>
</gene>
<evidence type="ECO:0000313" key="3">
    <source>
        <dbReference type="Proteomes" id="UP000266723"/>
    </source>
</evidence>
<dbReference type="Pfam" id="PF13456">
    <property type="entry name" value="RVT_3"/>
    <property type="match status" value="1"/>
</dbReference>
<reference evidence="2 3" key="1">
    <citation type="journal article" date="2020" name="BMC Genomics">
        <title>Intraspecific diversification of the crop wild relative Brassica cretica Lam. using demographic model selection.</title>
        <authorList>
            <person name="Kioukis A."/>
            <person name="Michalopoulou V.A."/>
            <person name="Briers L."/>
            <person name="Pirintsos S."/>
            <person name="Studholme D.J."/>
            <person name="Pavlidis P."/>
            <person name="Sarris P.F."/>
        </authorList>
    </citation>
    <scope>NUCLEOTIDE SEQUENCE [LARGE SCALE GENOMIC DNA]</scope>
    <source>
        <strain evidence="3">cv. PFS-1207/04</strain>
    </source>
</reference>
<accession>A0ABQ7F221</accession>
<dbReference type="Proteomes" id="UP000266723">
    <property type="component" value="Unassembled WGS sequence"/>
</dbReference>
<evidence type="ECO:0000313" key="2">
    <source>
        <dbReference type="EMBL" id="KAF3609094.1"/>
    </source>
</evidence>
<dbReference type="InterPro" id="IPR044730">
    <property type="entry name" value="RNase_H-like_dom_plant"/>
</dbReference>
<dbReference type="InterPro" id="IPR036397">
    <property type="entry name" value="RNaseH_sf"/>
</dbReference>
<evidence type="ECO:0000259" key="1">
    <source>
        <dbReference type="Pfam" id="PF13456"/>
    </source>
</evidence>
<dbReference type="InterPro" id="IPR002156">
    <property type="entry name" value="RNaseH_domain"/>
</dbReference>
<protein>
    <recommendedName>
        <fullName evidence="1">RNase H type-1 domain-containing protein</fullName>
    </recommendedName>
</protein>
<dbReference type="InterPro" id="IPR052929">
    <property type="entry name" value="RNase_H-like_EbsB-rel"/>
</dbReference>
<dbReference type="CDD" id="cd06222">
    <property type="entry name" value="RNase_H_like"/>
    <property type="match status" value="1"/>
</dbReference>
<proteinExistence type="predicted"/>